<evidence type="ECO:0000313" key="1">
    <source>
        <dbReference type="EMBL" id="STC76791.1"/>
    </source>
</evidence>
<accession>A0A376CYQ3</accession>
<dbReference type="Proteomes" id="UP000254287">
    <property type="component" value="Unassembled WGS sequence"/>
</dbReference>
<protein>
    <submittedName>
        <fullName evidence="1">Uncharacterized protein</fullName>
    </submittedName>
</protein>
<sequence>MADLRPGDGNAEKLRRYWTVGKGGVKIAWGTPGDYRRCVRHLNKYMPGRADGYCAKLHHRATGMWPGEHQGKNPMGPG</sequence>
<dbReference type="AlphaFoldDB" id="A0A376CYQ3"/>
<proteinExistence type="predicted"/>
<gene>
    <name evidence="1" type="ORF">NCTC10289_01069</name>
</gene>
<dbReference type="EMBL" id="UFXP01000001">
    <property type="protein sequence ID" value="STC76791.1"/>
    <property type="molecule type" value="Genomic_DNA"/>
</dbReference>
<name>A0A376CYQ3_9CORY</name>
<evidence type="ECO:0000313" key="2">
    <source>
        <dbReference type="Proteomes" id="UP000254287"/>
    </source>
</evidence>
<organism evidence="1 2">
    <name type="scientific">Corynebacterium minutissimum</name>
    <dbReference type="NCBI Taxonomy" id="38301"/>
    <lineage>
        <taxon>Bacteria</taxon>
        <taxon>Bacillati</taxon>
        <taxon>Actinomycetota</taxon>
        <taxon>Actinomycetes</taxon>
        <taxon>Mycobacteriales</taxon>
        <taxon>Corynebacteriaceae</taxon>
        <taxon>Corynebacterium</taxon>
    </lineage>
</organism>
<reference evidence="1 2" key="1">
    <citation type="submission" date="2018-06" db="EMBL/GenBank/DDBJ databases">
        <authorList>
            <consortium name="Pathogen Informatics"/>
            <person name="Doyle S."/>
        </authorList>
    </citation>
    <scope>NUCLEOTIDE SEQUENCE [LARGE SCALE GENOMIC DNA]</scope>
    <source>
        <strain evidence="1 2">NCTC10289</strain>
    </source>
</reference>